<comment type="caution">
    <text evidence="2">The sequence shown here is derived from an EMBL/GenBank/DDBJ whole genome shotgun (WGS) entry which is preliminary data.</text>
</comment>
<reference evidence="2 3" key="1">
    <citation type="submission" date="2018-11" db="EMBL/GenBank/DDBJ databases">
        <authorList>
            <person name="Mardanov A.V."/>
            <person name="Ravin N.V."/>
            <person name="Dedysh S.N."/>
        </authorList>
    </citation>
    <scope>NUCLEOTIDE SEQUENCE [LARGE SCALE GENOMIC DNA]</scope>
    <source>
        <strain evidence="2 3">AF10</strain>
    </source>
</reference>
<dbReference type="Gene3D" id="2.60.120.620">
    <property type="entry name" value="q2cbj1_9rhob like domain"/>
    <property type="match status" value="1"/>
</dbReference>
<dbReference type="PANTHER" id="PTHR20883">
    <property type="entry name" value="PHYTANOYL-COA DIOXYGENASE DOMAIN CONTAINING 1"/>
    <property type="match status" value="1"/>
</dbReference>
<keyword evidence="3" id="KW-1185">Reference proteome</keyword>
<protein>
    <submittedName>
        <fullName evidence="2">Phytanoyl-CoA dioxygenase</fullName>
    </submittedName>
</protein>
<reference evidence="3" key="2">
    <citation type="submission" date="2019-02" db="EMBL/GenBank/DDBJ databases">
        <title>Granulicella sibirica sp. nov., a psychrotolerant acidobacterium isolated from an organic soil layer in forested tundra, West Siberia.</title>
        <authorList>
            <person name="Oshkin I.Y."/>
            <person name="Kulichevskaya I.S."/>
            <person name="Rijpstra W.I.C."/>
            <person name="Sinninghe Damste J.S."/>
            <person name="Rakitin A.L."/>
            <person name="Ravin N.V."/>
            <person name="Dedysh S.N."/>
        </authorList>
    </citation>
    <scope>NUCLEOTIDE SEQUENCE [LARGE SCALE GENOMIC DNA]</scope>
    <source>
        <strain evidence="3">AF10</strain>
    </source>
</reference>
<dbReference type="GO" id="GO:0016706">
    <property type="term" value="F:2-oxoglutarate-dependent dioxygenase activity"/>
    <property type="evidence" value="ECO:0007669"/>
    <property type="project" value="UniProtKB-ARBA"/>
</dbReference>
<evidence type="ECO:0000313" key="3">
    <source>
        <dbReference type="Proteomes" id="UP000289437"/>
    </source>
</evidence>
<dbReference type="RefSeq" id="WP_128915425.1">
    <property type="nucleotide sequence ID" value="NZ_RDSM01000005.1"/>
</dbReference>
<evidence type="ECO:0000256" key="1">
    <source>
        <dbReference type="ARBA" id="ARBA00001954"/>
    </source>
</evidence>
<dbReference type="PANTHER" id="PTHR20883:SF48">
    <property type="entry name" value="ECTOINE DIOXYGENASE"/>
    <property type="match status" value="1"/>
</dbReference>
<evidence type="ECO:0000313" key="2">
    <source>
        <dbReference type="EMBL" id="RXH54185.1"/>
    </source>
</evidence>
<gene>
    <name evidence="2" type="ORF">GRAN_4836</name>
</gene>
<dbReference type="OrthoDB" id="243460at2"/>
<dbReference type="GO" id="GO:0005506">
    <property type="term" value="F:iron ion binding"/>
    <property type="evidence" value="ECO:0007669"/>
    <property type="project" value="UniProtKB-ARBA"/>
</dbReference>
<keyword evidence="2" id="KW-0223">Dioxygenase</keyword>
<organism evidence="2 3">
    <name type="scientific">Granulicella sibirica</name>
    <dbReference type="NCBI Taxonomy" id="2479048"/>
    <lineage>
        <taxon>Bacteria</taxon>
        <taxon>Pseudomonadati</taxon>
        <taxon>Acidobacteriota</taxon>
        <taxon>Terriglobia</taxon>
        <taxon>Terriglobales</taxon>
        <taxon>Acidobacteriaceae</taxon>
        <taxon>Granulicella</taxon>
    </lineage>
</organism>
<name>A0A4Q0STC1_9BACT</name>
<dbReference type="Proteomes" id="UP000289437">
    <property type="component" value="Unassembled WGS sequence"/>
</dbReference>
<dbReference type="AlphaFoldDB" id="A0A4Q0STC1"/>
<sequence length="317" mass="35690">MKPFHEIDRTSLDSTSLREQIDAYGYVLVRNLLPQEILQVLSREIISILHTAGWLLPGSNPSDRIANPNAACADDDPAYKDVYDQVFSLPSFHALPHLPLMQRVMKQLVGEELLIHPKSAARLIFPNFGPGIIHAHQDHTAVAGDTETFTAWLPLHDCPPDLGPLRILEGSHRYGLQPTAGRTGYITPGTERGSGWAGGAIHCGDLLIFHSLTVHEAAPNRSSQLRVSLDCRFQSYLRPVNPGVLVFTGSGRRSWERTYSLWPTDDLKYYWRSLPLELRPSLKELSELARNSERPEMRERYARMLTRIEAEMPLIAT</sequence>
<comment type="cofactor">
    <cofactor evidence="1">
        <name>Fe(2+)</name>
        <dbReference type="ChEBI" id="CHEBI:29033"/>
    </cofactor>
</comment>
<accession>A0A4Q0STC1</accession>
<keyword evidence="2" id="KW-0560">Oxidoreductase</keyword>
<dbReference type="SUPFAM" id="SSF51197">
    <property type="entry name" value="Clavaminate synthase-like"/>
    <property type="match status" value="1"/>
</dbReference>
<proteinExistence type="predicted"/>
<dbReference type="EMBL" id="RDSM01000005">
    <property type="protein sequence ID" value="RXH54185.1"/>
    <property type="molecule type" value="Genomic_DNA"/>
</dbReference>
<dbReference type="Pfam" id="PF05721">
    <property type="entry name" value="PhyH"/>
    <property type="match status" value="1"/>
</dbReference>
<dbReference type="InterPro" id="IPR008775">
    <property type="entry name" value="Phytyl_CoA_dOase-like"/>
</dbReference>